<dbReference type="Proteomes" id="UP001163823">
    <property type="component" value="Chromosome 6"/>
</dbReference>
<name>A0AAD7LZ38_QUISA</name>
<dbReference type="Gene3D" id="3.40.50.620">
    <property type="entry name" value="HUPs"/>
    <property type="match status" value="1"/>
</dbReference>
<evidence type="ECO:0000313" key="4">
    <source>
        <dbReference type="Proteomes" id="UP001163823"/>
    </source>
</evidence>
<dbReference type="AlphaFoldDB" id="A0AAD7LZ38"/>
<dbReference type="GO" id="GO:0005739">
    <property type="term" value="C:mitochondrion"/>
    <property type="evidence" value="ECO:0007669"/>
    <property type="project" value="TreeGrafter"/>
</dbReference>
<proteinExistence type="predicted"/>
<protein>
    <submittedName>
        <fullName evidence="3">Cytoplasmic tRNA 2-thiolation protein 1</fullName>
    </submittedName>
</protein>
<feature type="domain" description="Cytoplasmic tRNA 2-thiolation protein 1 C-terminal" evidence="2">
    <location>
        <begin position="81"/>
        <end position="110"/>
    </location>
</feature>
<dbReference type="GO" id="GO:0002143">
    <property type="term" value="P:tRNA wobble position uridine thiolation"/>
    <property type="evidence" value="ECO:0007669"/>
    <property type="project" value="TreeGrafter"/>
</dbReference>
<dbReference type="GO" id="GO:0000049">
    <property type="term" value="F:tRNA binding"/>
    <property type="evidence" value="ECO:0007669"/>
    <property type="project" value="TreeGrafter"/>
</dbReference>
<dbReference type="GO" id="GO:0016740">
    <property type="term" value="F:transferase activity"/>
    <property type="evidence" value="ECO:0007669"/>
    <property type="project" value="UniProtKB-KW"/>
</dbReference>
<dbReference type="GO" id="GO:0002144">
    <property type="term" value="C:cytosolic tRNA wobble base thiouridylase complex"/>
    <property type="evidence" value="ECO:0007669"/>
    <property type="project" value="TreeGrafter"/>
</dbReference>
<dbReference type="EMBL" id="JARAOO010000006">
    <property type="protein sequence ID" value="KAJ7966934.1"/>
    <property type="molecule type" value="Genomic_DNA"/>
</dbReference>
<dbReference type="Pfam" id="PF16503">
    <property type="entry name" value="zn-ribbon_14"/>
    <property type="match status" value="1"/>
</dbReference>
<gene>
    <name evidence="3" type="ORF">O6P43_016331</name>
</gene>
<dbReference type="InterPro" id="IPR014729">
    <property type="entry name" value="Rossmann-like_a/b/a_fold"/>
</dbReference>
<sequence>MYFNYHRSYLLQILNQLITYVYFKRLNYFSTECIYSPNAYRSFAREIIKDLESIRPRAILDIIKSEESFRISTTTKMPEQGTCKRCGYISSQKWCKACVLLEGLNRGLPKRGIGRS</sequence>
<reference evidence="3" key="1">
    <citation type="journal article" date="2023" name="Science">
        <title>Elucidation of the pathway for biosynthesis of saponin adjuvants from the soapbark tree.</title>
        <authorList>
            <person name="Reed J."/>
            <person name="Orme A."/>
            <person name="El-Demerdash A."/>
            <person name="Owen C."/>
            <person name="Martin L.B.B."/>
            <person name="Misra R.C."/>
            <person name="Kikuchi S."/>
            <person name="Rejzek M."/>
            <person name="Martin A.C."/>
            <person name="Harkess A."/>
            <person name="Leebens-Mack J."/>
            <person name="Louveau T."/>
            <person name="Stephenson M.J."/>
            <person name="Osbourn A."/>
        </authorList>
    </citation>
    <scope>NUCLEOTIDE SEQUENCE</scope>
    <source>
        <strain evidence="3">S10</strain>
    </source>
</reference>
<dbReference type="PANTHER" id="PTHR11807:SF12">
    <property type="entry name" value="CYTOPLASMIC TRNA 2-THIOLATION PROTEIN 1"/>
    <property type="match status" value="1"/>
</dbReference>
<accession>A0AAD7LZ38</accession>
<keyword evidence="4" id="KW-1185">Reference proteome</keyword>
<evidence type="ECO:0000256" key="1">
    <source>
        <dbReference type="ARBA" id="ARBA00022679"/>
    </source>
</evidence>
<comment type="caution">
    <text evidence="3">The sequence shown here is derived from an EMBL/GenBank/DDBJ whole genome shotgun (WGS) entry which is preliminary data.</text>
</comment>
<keyword evidence="1" id="KW-0808">Transferase</keyword>
<dbReference type="KEGG" id="qsa:O6P43_016331"/>
<dbReference type="SUPFAM" id="SSF52402">
    <property type="entry name" value="Adenine nucleotide alpha hydrolases-like"/>
    <property type="match status" value="1"/>
</dbReference>
<evidence type="ECO:0000259" key="2">
    <source>
        <dbReference type="Pfam" id="PF16503"/>
    </source>
</evidence>
<organism evidence="3 4">
    <name type="scientific">Quillaja saponaria</name>
    <name type="common">Soap bark tree</name>
    <dbReference type="NCBI Taxonomy" id="32244"/>
    <lineage>
        <taxon>Eukaryota</taxon>
        <taxon>Viridiplantae</taxon>
        <taxon>Streptophyta</taxon>
        <taxon>Embryophyta</taxon>
        <taxon>Tracheophyta</taxon>
        <taxon>Spermatophyta</taxon>
        <taxon>Magnoliopsida</taxon>
        <taxon>eudicotyledons</taxon>
        <taxon>Gunneridae</taxon>
        <taxon>Pentapetalae</taxon>
        <taxon>rosids</taxon>
        <taxon>fabids</taxon>
        <taxon>Fabales</taxon>
        <taxon>Quillajaceae</taxon>
        <taxon>Quillaja</taxon>
    </lineage>
</organism>
<evidence type="ECO:0000313" key="3">
    <source>
        <dbReference type="EMBL" id="KAJ7966934.1"/>
    </source>
</evidence>
<dbReference type="PANTHER" id="PTHR11807">
    <property type="entry name" value="ATPASES OF THE PP SUPERFAMILY-RELATED"/>
    <property type="match status" value="1"/>
</dbReference>
<dbReference type="InterPro" id="IPR032442">
    <property type="entry name" value="CTU1_C"/>
</dbReference>